<dbReference type="InterPro" id="IPR032305">
    <property type="entry name" value="GTP-bd_M"/>
</dbReference>
<keyword evidence="9" id="KW-0175">Coiled coil</keyword>
<dbReference type="CDD" id="cd01878">
    <property type="entry name" value="HflX"/>
    <property type="match status" value="1"/>
</dbReference>
<dbReference type="KEGG" id="drm:Dred_1259"/>
<dbReference type="SUPFAM" id="SSF52540">
    <property type="entry name" value="P-loop containing nucleoside triphosphate hydrolases"/>
    <property type="match status" value="1"/>
</dbReference>
<dbReference type="PRINTS" id="PR00326">
    <property type="entry name" value="GTP1OBG"/>
</dbReference>
<dbReference type="Pfam" id="PF13167">
    <property type="entry name" value="GTP-bdg_N"/>
    <property type="match status" value="1"/>
</dbReference>
<dbReference type="RefSeq" id="WP_011877619.1">
    <property type="nucleotide sequence ID" value="NC_009253.1"/>
</dbReference>
<feature type="binding site" evidence="7">
    <location>
        <begin position="321"/>
        <end position="324"/>
    </location>
    <ligand>
        <name>GTP</name>
        <dbReference type="ChEBI" id="CHEBI:37565"/>
    </ligand>
</feature>
<dbReference type="STRING" id="349161.Dred_1259"/>
<evidence type="ECO:0000313" key="12">
    <source>
        <dbReference type="Proteomes" id="UP000001556"/>
    </source>
</evidence>
<reference evidence="11 12" key="1">
    <citation type="submission" date="2007-03" db="EMBL/GenBank/DDBJ databases">
        <title>Complete sequence of Desulfotomaculum reducens MI-1.</title>
        <authorList>
            <consortium name="US DOE Joint Genome Institute"/>
            <person name="Copeland A."/>
            <person name="Lucas S."/>
            <person name="Lapidus A."/>
            <person name="Barry K."/>
            <person name="Detter J.C."/>
            <person name="Glavina del Rio T."/>
            <person name="Hammon N."/>
            <person name="Israni S."/>
            <person name="Dalin E."/>
            <person name="Tice H."/>
            <person name="Pitluck S."/>
            <person name="Sims D."/>
            <person name="Brettin T."/>
            <person name="Bruce D."/>
            <person name="Han C."/>
            <person name="Tapia R."/>
            <person name="Schmutz J."/>
            <person name="Larimer F."/>
            <person name="Land M."/>
            <person name="Hauser L."/>
            <person name="Kyrpides N."/>
            <person name="Kim E."/>
            <person name="Tebo B.M."/>
            <person name="Richardson P."/>
        </authorList>
    </citation>
    <scope>NUCLEOTIDE SEQUENCE [LARGE SCALE GENOMIC DNA]</scope>
    <source>
        <strain evidence="11 12">MI-1</strain>
    </source>
</reference>
<dbReference type="Pfam" id="PF01926">
    <property type="entry name" value="MMR_HSR1"/>
    <property type="match status" value="1"/>
</dbReference>
<dbReference type="GO" id="GO:0046872">
    <property type="term" value="F:metal ion binding"/>
    <property type="evidence" value="ECO:0007669"/>
    <property type="project" value="UniProtKB-KW"/>
</dbReference>
<keyword evidence="12" id="KW-1185">Reference proteome</keyword>
<evidence type="ECO:0000259" key="10">
    <source>
        <dbReference type="PROSITE" id="PS51705"/>
    </source>
</evidence>
<evidence type="ECO:0000256" key="2">
    <source>
        <dbReference type="ARBA" id="ARBA00022723"/>
    </source>
</evidence>
<dbReference type="PROSITE" id="PS51705">
    <property type="entry name" value="G_HFLX"/>
    <property type="match status" value="1"/>
</dbReference>
<sequence length="421" mass="47205">MHDIKTTIEERAVLVGVKLPGFHEHQICQSLDELANLASTAGADVMGTFMQSRQYPDSATFIGKGKAQELAEYCREIHANMVVIDRELSPAQARNLEDRLGVKVIDRTQLILDIFARRAQTREGKLQVELAQLKYLLPRLTGLGTQLSRLGGGIGTRGPGETKLEVDRRRIRKRISDLEQELKEVQRHRSLLRKSRKSEPLPIVSLVGYTNAGKSTLLKSLTGADILVEDKLFATLDPTTRRISLPNNDNVLLTDTVGFIQNLPHHLVAAFRATLEEVQESDLLLHIVDASHPNYEGQIRAVETVLESLHVLDKPSIMVFNKIDMVKDVQEIPFTENPRVYISATSGEGSDQLLDMIAGVLKERYSILKLTVPYDKTNLISILHQKGKVLNEKYTPEGIEIKAEISNIWAARIRKIFSKNT</sequence>
<proteinExistence type="inferred from homology"/>
<dbReference type="InterPro" id="IPR027417">
    <property type="entry name" value="P-loop_NTPase"/>
</dbReference>
<dbReference type="NCBIfam" id="TIGR03156">
    <property type="entry name" value="GTP_HflX"/>
    <property type="match status" value="1"/>
</dbReference>
<dbReference type="Gene3D" id="3.40.50.11060">
    <property type="entry name" value="GTPase HflX, N-terminal domain"/>
    <property type="match status" value="1"/>
</dbReference>
<comment type="similarity">
    <text evidence="6">Belongs to the TRAFAC class OBG-HflX-like GTPase superfamily. HflX GTPase family.</text>
</comment>
<dbReference type="HAMAP" id="MF_00900">
    <property type="entry name" value="GTPase_HflX"/>
    <property type="match status" value="1"/>
</dbReference>
<evidence type="ECO:0000313" key="11">
    <source>
        <dbReference type="EMBL" id="ABO49793.1"/>
    </source>
</evidence>
<keyword evidence="2 8" id="KW-0479">Metal-binding</keyword>
<feature type="binding site" evidence="7">
    <location>
        <begin position="255"/>
        <end position="258"/>
    </location>
    <ligand>
        <name>GTP</name>
        <dbReference type="ChEBI" id="CHEBI:37565"/>
    </ligand>
</feature>
<dbReference type="HOGENOM" id="CLU_019597_1_0_9"/>
<dbReference type="InterPro" id="IPR025121">
    <property type="entry name" value="GTPase_HflX_N"/>
</dbReference>
<dbReference type="OrthoDB" id="9812272at2"/>
<dbReference type="GO" id="GO:0043022">
    <property type="term" value="F:ribosome binding"/>
    <property type="evidence" value="ECO:0007669"/>
    <property type="project" value="TreeGrafter"/>
</dbReference>
<dbReference type="FunFam" id="3.40.50.300:FF:000173">
    <property type="entry name" value="GTPase HflX"/>
    <property type="match status" value="1"/>
</dbReference>
<evidence type="ECO:0000256" key="5">
    <source>
        <dbReference type="ARBA" id="ARBA00023134"/>
    </source>
</evidence>
<dbReference type="InterPro" id="IPR042108">
    <property type="entry name" value="GTPase_HflX_N_sf"/>
</dbReference>
<evidence type="ECO:0000256" key="6">
    <source>
        <dbReference type="HAMAP-Rule" id="MF_00900"/>
    </source>
</evidence>
<evidence type="ECO:0000256" key="7">
    <source>
        <dbReference type="PIRSR" id="PIRSR006809-1"/>
    </source>
</evidence>
<dbReference type="PANTHER" id="PTHR10229:SF0">
    <property type="entry name" value="GTP-BINDING PROTEIN 6-RELATED"/>
    <property type="match status" value="1"/>
</dbReference>
<evidence type="ECO:0000256" key="3">
    <source>
        <dbReference type="ARBA" id="ARBA00022741"/>
    </source>
</evidence>
<comment type="subunit">
    <text evidence="6">Monomer. Associates with the 50S ribosomal subunit.</text>
</comment>
<feature type="binding site" evidence="7">
    <location>
        <begin position="233"/>
        <end position="237"/>
    </location>
    <ligand>
        <name>GTP</name>
        <dbReference type="ChEBI" id="CHEBI:37565"/>
    </ligand>
</feature>
<feature type="binding site" evidence="8">
    <location>
        <position position="215"/>
    </location>
    <ligand>
        <name>Mg(2+)</name>
        <dbReference type="ChEBI" id="CHEBI:18420"/>
    </ligand>
</feature>
<accession>A4J3Z0</accession>
<dbReference type="AlphaFoldDB" id="A4J3Z0"/>
<dbReference type="Pfam" id="PF16360">
    <property type="entry name" value="GTP-bdg_M"/>
    <property type="match status" value="1"/>
</dbReference>
<feature type="coiled-coil region" evidence="9">
    <location>
        <begin position="161"/>
        <end position="195"/>
    </location>
</feature>
<keyword evidence="3 6" id="KW-0547">Nucleotide-binding</keyword>
<comment type="function">
    <text evidence="6">GTPase that associates with the 50S ribosomal subunit and may have a role during protein synthesis or ribosome biogenesis.</text>
</comment>
<evidence type="ECO:0000256" key="8">
    <source>
        <dbReference type="PIRSR" id="PIRSR006809-2"/>
    </source>
</evidence>
<evidence type="ECO:0000256" key="9">
    <source>
        <dbReference type="SAM" id="Coils"/>
    </source>
</evidence>
<dbReference type="InterPro" id="IPR006073">
    <property type="entry name" value="GTP-bd"/>
</dbReference>
<keyword evidence="4 8" id="KW-0460">Magnesium</keyword>
<dbReference type="GO" id="GO:0005525">
    <property type="term" value="F:GTP binding"/>
    <property type="evidence" value="ECO:0007669"/>
    <property type="project" value="UniProtKB-UniRule"/>
</dbReference>
<dbReference type="GO" id="GO:0005737">
    <property type="term" value="C:cytoplasm"/>
    <property type="evidence" value="ECO:0007669"/>
    <property type="project" value="UniProtKB-SubCell"/>
</dbReference>
<gene>
    <name evidence="6" type="primary">hflX</name>
    <name evidence="11" type="ordered locus">Dred_1259</name>
</gene>
<dbReference type="eggNOG" id="COG2262">
    <property type="taxonomic scope" value="Bacteria"/>
</dbReference>
<protein>
    <recommendedName>
        <fullName evidence="6">GTPase HflX</fullName>
    </recommendedName>
    <alternativeName>
        <fullName evidence="6">GTP-binding protein HflX</fullName>
    </alternativeName>
</protein>
<feature type="domain" description="Hflx-type G" evidence="10">
    <location>
        <begin position="202"/>
        <end position="365"/>
    </location>
</feature>
<keyword evidence="1 6" id="KW-0963">Cytoplasm</keyword>
<dbReference type="PIRSF" id="PIRSF006809">
    <property type="entry name" value="GTP-binding_hflX_prd"/>
    <property type="match status" value="1"/>
</dbReference>
<comment type="cofactor">
    <cofactor evidence="8">
        <name>Mg(2+)</name>
        <dbReference type="ChEBI" id="CHEBI:18420"/>
    </cofactor>
</comment>
<feature type="binding site" evidence="7">
    <location>
        <begin position="343"/>
        <end position="345"/>
    </location>
    <ligand>
        <name>GTP</name>
        <dbReference type="ChEBI" id="CHEBI:37565"/>
    </ligand>
</feature>
<evidence type="ECO:0000256" key="1">
    <source>
        <dbReference type="ARBA" id="ARBA00022490"/>
    </source>
</evidence>
<dbReference type="InterPro" id="IPR016496">
    <property type="entry name" value="GTPase_HflX"/>
</dbReference>
<comment type="subcellular location">
    <subcellularLocation>
        <location evidence="6">Cytoplasm</location>
    </subcellularLocation>
    <text evidence="6">May associate with membranes.</text>
</comment>
<feature type="binding site" evidence="7">
    <location>
        <begin position="208"/>
        <end position="215"/>
    </location>
    <ligand>
        <name>GTP</name>
        <dbReference type="ChEBI" id="CHEBI:37565"/>
    </ligand>
</feature>
<dbReference type="GO" id="GO:0003924">
    <property type="term" value="F:GTPase activity"/>
    <property type="evidence" value="ECO:0007669"/>
    <property type="project" value="UniProtKB-UniRule"/>
</dbReference>
<keyword evidence="5 6" id="KW-0342">GTP-binding</keyword>
<dbReference type="EMBL" id="CP000612">
    <property type="protein sequence ID" value="ABO49793.1"/>
    <property type="molecule type" value="Genomic_DNA"/>
</dbReference>
<dbReference type="Proteomes" id="UP000001556">
    <property type="component" value="Chromosome"/>
</dbReference>
<dbReference type="Gene3D" id="6.10.250.2860">
    <property type="match status" value="1"/>
</dbReference>
<dbReference type="PANTHER" id="PTHR10229">
    <property type="entry name" value="GTP-BINDING PROTEIN HFLX"/>
    <property type="match status" value="1"/>
</dbReference>
<feature type="binding site" evidence="8">
    <location>
        <position position="235"/>
    </location>
    <ligand>
        <name>Mg(2+)</name>
        <dbReference type="ChEBI" id="CHEBI:18420"/>
    </ligand>
</feature>
<dbReference type="InterPro" id="IPR030394">
    <property type="entry name" value="G_HFLX_dom"/>
</dbReference>
<evidence type="ECO:0000256" key="4">
    <source>
        <dbReference type="ARBA" id="ARBA00022842"/>
    </source>
</evidence>
<organism evidence="11 12">
    <name type="scientific">Desulforamulus reducens (strain ATCC BAA-1160 / DSM 100696 / MI-1)</name>
    <name type="common">Desulfotomaculum reducens</name>
    <dbReference type="NCBI Taxonomy" id="349161"/>
    <lineage>
        <taxon>Bacteria</taxon>
        <taxon>Bacillati</taxon>
        <taxon>Bacillota</taxon>
        <taxon>Clostridia</taxon>
        <taxon>Eubacteriales</taxon>
        <taxon>Peptococcaceae</taxon>
        <taxon>Desulforamulus</taxon>
    </lineage>
</organism>
<dbReference type="FunFam" id="3.40.50.11060:FF:000001">
    <property type="entry name" value="GTPase HflX"/>
    <property type="match status" value="1"/>
</dbReference>
<dbReference type="Gene3D" id="3.40.50.300">
    <property type="entry name" value="P-loop containing nucleotide triphosphate hydrolases"/>
    <property type="match status" value="1"/>
</dbReference>
<name>A4J3Z0_DESRM</name>